<reference evidence="1 2" key="1">
    <citation type="submission" date="2018-11" db="EMBL/GenBank/DDBJ databases">
        <title>Novel bacteria species description.</title>
        <authorList>
            <person name="Han J.-H."/>
        </authorList>
    </citation>
    <scope>NUCLEOTIDE SEQUENCE [LARGE SCALE GENOMIC DNA]</scope>
    <source>
        <strain evidence="1 2">KCTC23259</strain>
    </source>
</reference>
<sequence length="64" mass="7648">MDKTLTWSGKHGDNQKRLKDFWLSQTPNQRLEASYYLNSVAYNFDINNPPRMDKSYSYTRKRNG</sequence>
<name>A0AAE3H1Z5_9BACT</name>
<accession>A0AAE3H1Z5</accession>
<evidence type="ECO:0000313" key="1">
    <source>
        <dbReference type="EMBL" id="MCP9761355.1"/>
    </source>
</evidence>
<organism evidence="1 2">
    <name type="scientific">Lacihabitans soyangensis</name>
    <dbReference type="NCBI Taxonomy" id="869394"/>
    <lineage>
        <taxon>Bacteria</taxon>
        <taxon>Pseudomonadati</taxon>
        <taxon>Bacteroidota</taxon>
        <taxon>Cytophagia</taxon>
        <taxon>Cytophagales</taxon>
        <taxon>Leadbetterellaceae</taxon>
        <taxon>Lacihabitans</taxon>
    </lineage>
</organism>
<protein>
    <submittedName>
        <fullName evidence="1">Uncharacterized protein</fullName>
    </submittedName>
</protein>
<proteinExistence type="predicted"/>
<evidence type="ECO:0000313" key="2">
    <source>
        <dbReference type="Proteomes" id="UP001204144"/>
    </source>
</evidence>
<comment type="caution">
    <text evidence="1">The sequence shown here is derived from an EMBL/GenBank/DDBJ whole genome shotgun (WGS) entry which is preliminary data.</text>
</comment>
<dbReference type="EMBL" id="RJUF01000001">
    <property type="protein sequence ID" value="MCP9761355.1"/>
    <property type="molecule type" value="Genomic_DNA"/>
</dbReference>
<keyword evidence="2" id="KW-1185">Reference proteome</keyword>
<gene>
    <name evidence="1" type="ORF">EGI31_00200</name>
</gene>
<dbReference type="AlphaFoldDB" id="A0AAE3H1Z5"/>
<dbReference type="Proteomes" id="UP001204144">
    <property type="component" value="Unassembled WGS sequence"/>
</dbReference>